<dbReference type="GO" id="GO:0016020">
    <property type="term" value="C:membrane"/>
    <property type="evidence" value="ECO:0007669"/>
    <property type="project" value="TreeGrafter"/>
</dbReference>
<dbReference type="InterPro" id="IPR020904">
    <property type="entry name" value="Sc_DH/Rdtase_CS"/>
</dbReference>
<dbReference type="InterPro" id="IPR036291">
    <property type="entry name" value="NAD(P)-bd_dom_sf"/>
</dbReference>
<dbReference type="GO" id="GO:0016491">
    <property type="term" value="F:oxidoreductase activity"/>
    <property type="evidence" value="ECO:0007669"/>
    <property type="project" value="UniProtKB-KW"/>
</dbReference>
<dbReference type="SUPFAM" id="SSF51735">
    <property type="entry name" value="NAD(P)-binding Rossmann-fold domains"/>
    <property type="match status" value="1"/>
</dbReference>
<dbReference type="Gene3D" id="3.40.50.720">
    <property type="entry name" value="NAD(P)-binding Rossmann-like Domain"/>
    <property type="match status" value="1"/>
</dbReference>
<proteinExistence type="inferred from homology"/>
<dbReference type="InterPro" id="IPR057326">
    <property type="entry name" value="KR_dom"/>
</dbReference>
<feature type="domain" description="Ketoreductase" evidence="3">
    <location>
        <begin position="8"/>
        <end position="193"/>
    </location>
</feature>
<dbReference type="Proteomes" id="UP000599578">
    <property type="component" value="Unassembled WGS sequence"/>
</dbReference>
<reference evidence="4 5" key="1">
    <citation type="journal article" date="2014" name="Int. J. Syst. Evol. Microbiol.">
        <title>Complete genome sequence of Corynebacterium casei LMG S-19264T (=DSM 44701T), isolated from a smear-ripened cheese.</title>
        <authorList>
            <consortium name="US DOE Joint Genome Institute (JGI-PGF)"/>
            <person name="Walter F."/>
            <person name="Albersmeier A."/>
            <person name="Kalinowski J."/>
            <person name="Ruckert C."/>
        </authorList>
    </citation>
    <scope>NUCLEOTIDE SEQUENCE [LARGE SCALE GENOMIC DNA]</scope>
    <source>
        <strain evidence="4 5">CGMCC 1.7286</strain>
    </source>
</reference>
<sequence>MGELKLPRHVLITGASGGIGAALARAYARGGVRLSLCARNPDRLEAVAGDCRARGARVEAKVLDVTDIARLQQWVAQCDADEAIDLVIANAGRTLNVGPNGEEESWDDTRDLLAINVDSALATVIPLVGPMRRRGHGQIALVSSLAGYRGMAITPAYCASKAAVKAYGEALRGLVAADGVGVSVICPGFVESEMSRRFPGSKPFLVSSDQAAAIIQRGLARNRARISFPFPLNFGTWMLTLLPAGCADFILQRLSYGRSR</sequence>
<dbReference type="EMBL" id="BMLT01000003">
    <property type="protein sequence ID" value="GGO79483.1"/>
    <property type="molecule type" value="Genomic_DNA"/>
</dbReference>
<evidence type="ECO:0000313" key="5">
    <source>
        <dbReference type="Proteomes" id="UP000599578"/>
    </source>
</evidence>
<dbReference type="PRINTS" id="PR00081">
    <property type="entry name" value="GDHRDH"/>
</dbReference>
<evidence type="ECO:0000313" key="4">
    <source>
        <dbReference type="EMBL" id="GGO79483.1"/>
    </source>
</evidence>
<dbReference type="PANTHER" id="PTHR44196">
    <property type="entry name" value="DEHYDROGENASE/REDUCTASE SDR FAMILY MEMBER 7B"/>
    <property type="match status" value="1"/>
</dbReference>
<dbReference type="RefSeq" id="WP_188859810.1">
    <property type="nucleotide sequence ID" value="NZ_BMLT01000003.1"/>
</dbReference>
<dbReference type="Pfam" id="PF00106">
    <property type="entry name" value="adh_short"/>
    <property type="match status" value="1"/>
</dbReference>
<keyword evidence="2" id="KW-0560">Oxidoreductase</keyword>
<keyword evidence="5" id="KW-1185">Reference proteome</keyword>
<dbReference type="SMART" id="SM00822">
    <property type="entry name" value="PKS_KR"/>
    <property type="match status" value="1"/>
</dbReference>
<accession>A0A918DR21</accession>
<evidence type="ECO:0000256" key="1">
    <source>
        <dbReference type="ARBA" id="ARBA00006484"/>
    </source>
</evidence>
<gene>
    <name evidence="4" type="primary">wcbP</name>
    <name evidence="4" type="ORF">GCM10011348_13850</name>
</gene>
<dbReference type="AlphaFoldDB" id="A0A918DR21"/>
<name>A0A918DR21_9GAMM</name>
<comment type="similarity">
    <text evidence="1">Belongs to the short-chain dehydrogenases/reductases (SDR) family.</text>
</comment>
<protein>
    <submittedName>
        <fullName evidence="4">Capsular polysaccharide biosynthesis dehydrogenase/reductase</fullName>
    </submittedName>
</protein>
<dbReference type="PROSITE" id="PS00061">
    <property type="entry name" value="ADH_SHORT"/>
    <property type="match status" value="1"/>
</dbReference>
<dbReference type="InterPro" id="IPR002347">
    <property type="entry name" value="SDR_fam"/>
</dbReference>
<organism evidence="4 5">
    <name type="scientific">Marinobacterium nitratireducens</name>
    <dbReference type="NCBI Taxonomy" id="518897"/>
    <lineage>
        <taxon>Bacteria</taxon>
        <taxon>Pseudomonadati</taxon>
        <taxon>Pseudomonadota</taxon>
        <taxon>Gammaproteobacteria</taxon>
        <taxon>Oceanospirillales</taxon>
        <taxon>Oceanospirillaceae</taxon>
        <taxon>Marinobacterium</taxon>
    </lineage>
</organism>
<evidence type="ECO:0000259" key="3">
    <source>
        <dbReference type="SMART" id="SM00822"/>
    </source>
</evidence>
<dbReference type="PANTHER" id="PTHR44196:SF1">
    <property type="entry name" value="DEHYDROGENASE_REDUCTASE SDR FAMILY MEMBER 7B"/>
    <property type="match status" value="1"/>
</dbReference>
<comment type="caution">
    <text evidence="4">The sequence shown here is derived from an EMBL/GenBank/DDBJ whole genome shotgun (WGS) entry which is preliminary data.</text>
</comment>
<evidence type="ECO:0000256" key="2">
    <source>
        <dbReference type="ARBA" id="ARBA00023002"/>
    </source>
</evidence>